<keyword evidence="16" id="KW-1185">Reference proteome</keyword>
<reference evidence="15 16" key="1">
    <citation type="submission" date="2015-09" db="EMBL/GenBank/DDBJ databases">
        <title>Draft genome of the scarab beetle Oryctes borbonicus.</title>
        <authorList>
            <person name="Meyer J.M."/>
            <person name="Markov G.V."/>
            <person name="Baskaran P."/>
            <person name="Herrmann M."/>
            <person name="Sommer R.J."/>
            <person name="Roedelsperger C."/>
        </authorList>
    </citation>
    <scope>NUCLEOTIDE SEQUENCE [LARGE SCALE GENOMIC DNA]</scope>
    <source>
        <strain evidence="15">OB123</strain>
        <tissue evidence="15">Whole animal</tissue>
    </source>
</reference>
<keyword evidence="4" id="KW-0677">Repeat</keyword>
<evidence type="ECO:0000256" key="3">
    <source>
        <dbReference type="ARBA" id="ARBA00022723"/>
    </source>
</evidence>
<protein>
    <recommendedName>
        <fullName evidence="11">MOG interacting and ectopic P-granules protein 1</fullName>
    </recommendedName>
    <alternativeName>
        <fullName evidence="12">Nuclear zinc finger protein</fullName>
    </alternativeName>
</protein>
<comment type="caution">
    <text evidence="15">The sequence shown here is derived from an EMBL/GenBank/DDBJ whole genome shotgun (WGS) entry which is preliminary data.</text>
</comment>
<feature type="domain" description="C2H2-type" evidence="14">
    <location>
        <begin position="148"/>
        <end position="169"/>
    </location>
</feature>
<keyword evidence="5" id="KW-0863">Zinc-finger</keyword>
<dbReference type="EMBL" id="LJIG01001202">
    <property type="protein sequence ID" value="KRT85738.1"/>
    <property type="molecule type" value="Genomic_DNA"/>
</dbReference>
<name>A0A0T6BEH7_9SCAR</name>
<evidence type="ECO:0000256" key="9">
    <source>
        <dbReference type="ARBA" id="ARBA00060356"/>
    </source>
</evidence>
<evidence type="ECO:0000256" key="6">
    <source>
        <dbReference type="ARBA" id="ARBA00022782"/>
    </source>
</evidence>
<keyword evidence="2" id="KW-0217">Developmental protein</keyword>
<dbReference type="AlphaFoldDB" id="A0A0T6BEH7"/>
<evidence type="ECO:0000256" key="13">
    <source>
        <dbReference type="SAM" id="MobiDB-lite"/>
    </source>
</evidence>
<evidence type="ECO:0000313" key="16">
    <source>
        <dbReference type="Proteomes" id="UP000051574"/>
    </source>
</evidence>
<feature type="compositionally biased region" description="Polar residues" evidence="13">
    <location>
        <begin position="182"/>
        <end position="198"/>
    </location>
</feature>
<evidence type="ECO:0000256" key="2">
    <source>
        <dbReference type="ARBA" id="ARBA00022473"/>
    </source>
</evidence>
<keyword evidence="3" id="KW-0479">Metal-binding</keyword>
<dbReference type="GO" id="GO:0030154">
    <property type="term" value="P:cell differentiation"/>
    <property type="evidence" value="ECO:0007669"/>
    <property type="project" value="UniProtKB-KW"/>
</dbReference>
<evidence type="ECO:0000256" key="12">
    <source>
        <dbReference type="ARBA" id="ARBA00080128"/>
    </source>
</evidence>
<evidence type="ECO:0000256" key="11">
    <source>
        <dbReference type="ARBA" id="ARBA00071730"/>
    </source>
</evidence>
<feature type="region of interest" description="Disordered" evidence="13">
    <location>
        <begin position="1"/>
        <end position="28"/>
    </location>
</feature>
<dbReference type="GO" id="GO:0008270">
    <property type="term" value="F:zinc ion binding"/>
    <property type="evidence" value="ECO:0007669"/>
    <property type="project" value="UniProtKB-KW"/>
</dbReference>
<keyword evidence="6" id="KW-0221">Differentiation</keyword>
<evidence type="ECO:0000256" key="4">
    <source>
        <dbReference type="ARBA" id="ARBA00022737"/>
    </source>
</evidence>
<evidence type="ECO:0000256" key="8">
    <source>
        <dbReference type="ARBA" id="ARBA00023242"/>
    </source>
</evidence>
<comment type="function">
    <text evidence="9">Has a broad role in development, specifically in the genetic pathway SynMuvB that negatively regulates specification of the vulval cell fate. Required for fem-3 3'-UTR-mediated repression in the regulation of the sperm/oocyte switch. Acts by regulating the translation of fem-3 mRNA, by binding to its 3'-UTR.</text>
</comment>
<dbReference type="SMART" id="SM00355">
    <property type="entry name" value="ZnF_C2H2"/>
    <property type="match status" value="4"/>
</dbReference>
<evidence type="ECO:0000256" key="5">
    <source>
        <dbReference type="ARBA" id="ARBA00022771"/>
    </source>
</evidence>
<dbReference type="PROSITE" id="PS00028">
    <property type="entry name" value="ZINC_FINGER_C2H2_1"/>
    <property type="match status" value="3"/>
</dbReference>
<dbReference type="GO" id="GO:0005634">
    <property type="term" value="C:nucleus"/>
    <property type="evidence" value="ECO:0007669"/>
    <property type="project" value="UniProtKB-SubCell"/>
</dbReference>
<feature type="region of interest" description="Disordered" evidence="13">
    <location>
        <begin position="178"/>
        <end position="199"/>
    </location>
</feature>
<proteinExistence type="predicted"/>
<dbReference type="PANTHER" id="PTHR24403">
    <property type="entry name" value="ZINC FINGER PROTEIN"/>
    <property type="match status" value="1"/>
</dbReference>
<comment type="subcellular location">
    <subcellularLocation>
        <location evidence="1">Nucleus</location>
    </subcellularLocation>
</comment>
<keyword evidence="8" id="KW-0539">Nucleus</keyword>
<comment type="subunit">
    <text evidence="10">Interacts with hda-1, let-418, lin-1, mog-1, mog-4, mog-5, mog-6, pie-1 and unc-98.</text>
</comment>
<dbReference type="Proteomes" id="UP000051574">
    <property type="component" value="Unassembled WGS sequence"/>
</dbReference>
<feature type="compositionally biased region" description="Polar residues" evidence="13">
    <location>
        <begin position="1"/>
        <end position="18"/>
    </location>
</feature>
<evidence type="ECO:0000259" key="14">
    <source>
        <dbReference type="PROSITE" id="PS00028"/>
    </source>
</evidence>
<evidence type="ECO:0000256" key="7">
    <source>
        <dbReference type="ARBA" id="ARBA00022833"/>
    </source>
</evidence>
<dbReference type="InterPro" id="IPR050688">
    <property type="entry name" value="Zinc_finger/UBP_domain"/>
</dbReference>
<dbReference type="OrthoDB" id="6110130at2759"/>
<dbReference type="InterPro" id="IPR013087">
    <property type="entry name" value="Znf_C2H2_type"/>
</dbReference>
<feature type="compositionally biased region" description="Polar residues" evidence="13">
    <location>
        <begin position="237"/>
        <end position="249"/>
    </location>
</feature>
<dbReference type="PANTHER" id="PTHR24403:SF106">
    <property type="entry name" value="PR_SET DOMAIN 13"/>
    <property type="match status" value="1"/>
</dbReference>
<evidence type="ECO:0000256" key="1">
    <source>
        <dbReference type="ARBA" id="ARBA00004123"/>
    </source>
</evidence>
<evidence type="ECO:0000313" key="15">
    <source>
        <dbReference type="EMBL" id="KRT85738.1"/>
    </source>
</evidence>
<sequence>MHQPSISITPLPRNTSAPQMPVSKPGDSNSKNSFVICEICDGYIKDLEQLRNHMQWIHKVKIHPKMIYNRPPLNCQKCQFRFFTDQGLERHLLGSHGLVTSSMQEAANKSKDSGRCPVCGRVYQWKLLNHVARDHNMTLKPAHLSYKCTVCTATFGMYKQFENHVYSAHSVVAKRVMDKKNASPQTSSNSSTAKNNDSLLKPLKINDEITIIPQLPKTSVASTSKEECSTFVTGKNSISVTTTPTTSKSELSRAERLARRKTSSGVDN</sequence>
<organism evidence="15 16">
    <name type="scientific">Oryctes borbonicus</name>
    <dbReference type="NCBI Taxonomy" id="1629725"/>
    <lineage>
        <taxon>Eukaryota</taxon>
        <taxon>Metazoa</taxon>
        <taxon>Ecdysozoa</taxon>
        <taxon>Arthropoda</taxon>
        <taxon>Hexapoda</taxon>
        <taxon>Insecta</taxon>
        <taxon>Pterygota</taxon>
        <taxon>Neoptera</taxon>
        <taxon>Endopterygota</taxon>
        <taxon>Coleoptera</taxon>
        <taxon>Polyphaga</taxon>
        <taxon>Scarabaeiformia</taxon>
        <taxon>Scarabaeidae</taxon>
        <taxon>Dynastinae</taxon>
        <taxon>Oryctes</taxon>
    </lineage>
</organism>
<feature type="region of interest" description="Disordered" evidence="13">
    <location>
        <begin position="237"/>
        <end position="268"/>
    </location>
</feature>
<feature type="domain" description="C2H2-type" evidence="14">
    <location>
        <begin position="75"/>
        <end position="96"/>
    </location>
</feature>
<feature type="domain" description="C2H2-type" evidence="14">
    <location>
        <begin position="37"/>
        <end position="58"/>
    </location>
</feature>
<dbReference type="Gene3D" id="3.30.160.60">
    <property type="entry name" value="Classic Zinc Finger"/>
    <property type="match status" value="2"/>
</dbReference>
<gene>
    <name evidence="15" type="ORF">AMK59_1070</name>
</gene>
<dbReference type="FunFam" id="3.30.160.60:FF:001612">
    <property type="entry name" value="MEP-1, isoform A"/>
    <property type="match status" value="1"/>
</dbReference>
<dbReference type="GO" id="GO:0045944">
    <property type="term" value="P:positive regulation of transcription by RNA polymerase II"/>
    <property type="evidence" value="ECO:0007669"/>
    <property type="project" value="TreeGrafter"/>
</dbReference>
<evidence type="ECO:0000256" key="10">
    <source>
        <dbReference type="ARBA" id="ARBA00061755"/>
    </source>
</evidence>
<accession>A0A0T6BEH7</accession>
<keyword evidence="7" id="KW-0862">Zinc</keyword>